<reference evidence="1" key="2">
    <citation type="submission" date="2020-01" db="EMBL/GenBank/DDBJ databases">
        <authorList>
            <person name="Korhonen P.K.K."/>
            <person name="Guangxu M.G."/>
            <person name="Wang T.W."/>
            <person name="Stroehlein A.J.S."/>
            <person name="Young N.D."/>
            <person name="Ang C.-S.A."/>
            <person name="Fernando D.W.F."/>
            <person name="Lu H.L."/>
            <person name="Taylor S.T."/>
            <person name="Ehtesham M.E.M."/>
            <person name="Najaraj S.H.N."/>
            <person name="Harsha G.H.G."/>
            <person name="Madugundu A.M."/>
            <person name="Renuse S.R."/>
            <person name="Holt D.H."/>
            <person name="Pandey A.P."/>
            <person name="Papenfuss A.P."/>
            <person name="Gasser R.B.G."/>
            <person name="Fischer K.F."/>
        </authorList>
    </citation>
    <scope>NUCLEOTIDE SEQUENCE</scope>
    <source>
        <strain evidence="1">SSS_KF_BRIS2020</strain>
    </source>
</reference>
<evidence type="ECO:0000313" key="3">
    <source>
        <dbReference type="Proteomes" id="UP000070412"/>
    </source>
</evidence>
<keyword evidence="3" id="KW-1185">Reference proteome</keyword>
<dbReference type="Proteomes" id="UP000070412">
    <property type="component" value="Unassembled WGS sequence"/>
</dbReference>
<dbReference type="EMBL" id="WVUK01000046">
    <property type="protein sequence ID" value="KAF7495727.1"/>
    <property type="molecule type" value="Genomic_DNA"/>
</dbReference>
<protein>
    <submittedName>
        <fullName evidence="1 2">Uncharacterized protein</fullName>
    </submittedName>
</protein>
<dbReference type="AlphaFoldDB" id="A0A834RHD0"/>
<gene>
    <name evidence="1" type="ORF">SSS_5789</name>
</gene>
<reference evidence="2" key="3">
    <citation type="submission" date="2022-06" db="UniProtKB">
        <authorList>
            <consortium name="EnsemblMetazoa"/>
        </authorList>
    </citation>
    <scope>IDENTIFICATION</scope>
</reference>
<organism evidence="1">
    <name type="scientific">Sarcoptes scabiei</name>
    <name type="common">Itch mite</name>
    <name type="synonym">Acarus scabiei</name>
    <dbReference type="NCBI Taxonomy" id="52283"/>
    <lineage>
        <taxon>Eukaryota</taxon>
        <taxon>Metazoa</taxon>
        <taxon>Ecdysozoa</taxon>
        <taxon>Arthropoda</taxon>
        <taxon>Chelicerata</taxon>
        <taxon>Arachnida</taxon>
        <taxon>Acari</taxon>
        <taxon>Acariformes</taxon>
        <taxon>Sarcoptiformes</taxon>
        <taxon>Astigmata</taxon>
        <taxon>Psoroptidia</taxon>
        <taxon>Sarcoptoidea</taxon>
        <taxon>Sarcoptidae</taxon>
        <taxon>Sarcoptinae</taxon>
        <taxon>Sarcoptes</taxon>
    </lineage>
</organism>
<accession>A0A834RHD0</accession>
<evidence type="ECO:0000313" key="1">
    <source>
        <dbReference type="EMBL" id="KAF7495727.1"/>
    </source>
</evidence>
<evidence type="ECO:0000313" key="2">
    <source>
        <dbReference type="EnsemblMetazoa" id="KAF7495727.1"/>
    </source>
</evidence>
<name>A0A834RHD0_SARSC</name>
<dbReference type="EnsemblMetazoa" id="SSS_5789s_mrna">
    <property type="protein sequence ID" value="KAF7495727.1"/>
    <property type="gene ID" value="SSS_5789"/>
</dbReference>
<reference evidence="3" key="1">
    <citation type="journal article" date="2020" name="PLoS Negl. Trop. Dis.">
        <title>High-quality nuclear genome for Sarcoptes scabiei-A critical resource for a neglected parasite.</title>
        <authorList>
            <person name="Korhonen P.K."/>
            <person name="Gasser R.B."/>
            <person name="Ma G."/>
            <person name="Wang T."/>
            <person name="Stroehlein A.J."/>
            <person name="Young N.D."/>
            <person name="Ang C.S."/>
            <person name="Fernando D.D."/>
            <person name="Lu H.C."/>
            <person name="Taylor S."/>
            <person name="Reynolds S.L."/>
            <person name="Mofiz E."/>
            <person name="Najaraj S.H."/>
            <person name="Gowda H."/>
            <person name="Madugundu A."/>
            <person name="Renuse S."/>
            <person name="Holt D."/>
            <person name="Pandey A."/>
            <person name="Papenfuss A.T."/>
            <person name="Fischer K."/>
        </authorList>
    </citation>
    <scope>NUCLEOTIDE SEQUENCE [LARGE SCALE GENOMIC DNA]</scope>
</reference>
<proteinExistence type="predicted"/>
<sequence length="246" mass="28739">MIADGIKMKISSSTLSSSLKQNDHDDFDRIFEENDDEDSDDDDDDDCIKNVKSCCRKSSIPNRWIIFFSIITSLILQSFVDCHRTYVLMNRPNRSNRKTLSLSLARHKRDGDKFTDFRRQSFSSLRSQSSLKSLSSFRSQHSDRNQMFNNLHHCQSHDLNKMIQTQSRPQSYLSSSHQDFVYHQEPSYQFDDFSSPDNNAKIHQSNQCMQPMYSSSFVQVLPMTRIKCNSHHRCSSSYKNRNAILH</sequence>